<dbReference type="Gene3D" id="3.30.70.100">
    <property type="match status" value="1"/>
</dbReference>
<reference evidence="3 5" key="1">
    <citation type="submission" date="2016-04" db="EMBL/GenBank/DDBJ databases">
        <title>Genome sequence of Methanosphaera cuniculi DSM 4103.</title>
        <authorList>
            <person name="Poehlein A."/>
            <person name="Seedorf H."/>
            <person name="Daniel R."/>
        </authorList>
    </citation>
    <scope>NUCLEOTIDE SEQUENCE [LARGE SCALE GENOMIC DNA]</scope>
    <source>
        <strain evidence="3 5">DSM 4103</strain>
    </source>
</reference>
<keyword evidence="4" id="KW-1185">Reference proteome</keyword>
<sequence length="111" mass="12991">MIIVNATLKPKNDEKDEIIKKANDLIAESRTHYGNIAYNLYENVEDKTLTFIEKWESKEALESHMQTDAFIDFGKSTKDMLEENLKVEIYFAELLSDKPDTDVKEIRILYK</sequence>
<dbReference type="RefSeq" id="WP_095609080.1">
    <property type="nucleotide sequence ID" value="NZ_LMVN01000024.1"/>
</dbReference>
<proteinExistence type="predicted"/>
<dbReference type="AlphaFoldDB" id="A0A2A2HC11"/>
<accession>A0A2A2HC11</accession>
<dbReference type="PANTHER" id="PTHR33336">
    <property type="entry name" value="QUINOL MONOOXYGENASE YGIN-RELATED"/>
    <property type="match status" value="1"/>
</dbReference>
<dbReference type="Proteomes" id="UP000246004">
    <property type="component" value="Unassembled WGS sequence"/>
</dbReference>
<protein>
    <submittedName>
        <fullName evidence="3">Putative monooxygenase YcnE</fullName>
        <ecNumber evidence="3">1.-.-.-</ecNumber>
    </submittedName>
</protein>
<dbReference type="Proteomes" id="UP000217528">
    <property type="component" value="Unassembled WGS sequence"/>
</dbReference>
<dbReference type="GO" id="GO:0004497">
    <property type="term" value="F:monooxygenase activity"/>
    <property type="evidence" value="ECO:0007669"/>
    <property type="project" value="UniProtKB-KW"/>
</dbReference>
<evidence type="ECO:0000313" key="4">
    <source>
        <dbReference type="Proteomes" id="UP000217528"/>
    </source>
</evidence>
<dbReference type="EMBL" id="LWMS01000010">
    <property type="protein sequence ID" value="PWL08671.1"/>
    <property type="molecule type" value="Genomic_DNA"/>
</dbReference>
<evidence type="ECO:0000259" key="1">
    <source>
        <dbReference type="PROSITE" id="PS51725"/>
    </source>
</evidence>
<gene>
    <name evidence="3" type="primary">ycnE</name>
    <name evidence="2" type="ORF">ASJ82_07260</name>
    <name evidence="3" type="ORF">MSCUN_03840</name>
</gene>
<dbReference type="SUPFAM" id="SSF54909">
    <property type="entry name" value="Dimeric alpha+beta barrel"/>
    <property type="match status" value="1"/>
</dbReference>
<feature type="domain" description="ABM" evidence="1">
    <location>
        <begin position="2"/>
        <end position="89"/>
    </location>
</feature>
<dbReference type="PANTHER" id="PTHR33336:SF15">
    <property type="entry name" value="ABM DOMAIN-CONTAINING PROTEIN"/>
    <property type="match status" value="1"/>
</dbReference>
<dbReference type="InterPro" id="IPR050744">
    <property type="entry name" value="AI-2_Isomerase_LsrG"/>
</dbReference>
<organism evidence="2 4">
    <name type="scientific">Methanosphaera cuniculi</name>
    <dbReference type="NCBI Taxonomy" id="1077256"/>
    <lineage>
        <taxon>Archaea</taxon>
        <taxon>Methanobacteriati</taxon>
        <taxon>Methanobacteriota</taxon>
        <taxon>Methanomada group</taxon>
        <taxon>Methanobacteria</taxon>
        <taxon>Methanobacteriales</taxon>
        <taxon>Methanobacteriaceae</taxon>
        <taxon>Methanosphaera</taxon>
    </lineage>
</organism>
<dbReference type="OrthoDB" id="8931at2157"/>
<dbReference type="InterPro" id="IPR007138">
    <property type="entry name" value="ABM_dom"/>
</dbReference>
<evidence type="ECO:0000313" key="5">
    <source>
        <dbReference type="Proteomes" id="UP000246004"/>
    </source>
</evidence>
<dbReference type="Pfam" id="PF03992">
    <property type="entry name" value="ABM"/>
    <property type="match status" value="1"/>
</dbReference>
<dbReference type="EC" id="1.-.-.-" evidence="3"/>
<keyword evidence="3" id="KW-0560">Oxidoreductase</keyword>
<evidence type="ECO:0000313" key="3">
    <source>
        <dbReference type="EMBL" id="PWL08671.1"/>
    </source>
</evidence>
<reference evidence="2 4" key="2">
    <citation type="journal article" date="2017" name="BMC Genomics">
        <title>Genomic analysis of methanogenic archaea reveals a shift towards energy conservation.</title>
        <authorList>
            <person name="Gilmore S.P."/>
            <person name="Henske J.K."/>
            <person name="Sexton J.A."/>
            <person name="Solomon K.V."/>
            <person name="Seppala S."/>
            <person name="Yoo J.I."/>
            <person name="Huyett L.M."/>
            <person name="Pressman A."/>
            <person name="Cogan J.Z."/>
            <person name="Kivenson V."/>
            <person name="Peng X."/>
            <person name="Tan Y."/>
            <person name="Valentine D.L."/>
            <person name="O'Malley M.A."/>
        </authorList>
    </citation>
    <scope>NUCLEOTIDE SEQUENCE [LARGE SCALE GENOMIC DNA]</scope>
    <source>
        <strain evidence="2 4">1R-7</strain>
    </source>
</reference>
<comment type="caution">
    <text evidence="2">The sequence shown here is derived from an EMBL/GenBank/DDBJ whole genome shotgun (WGS) entry which is preliminary data.</text>
</comment>
<name>A0A2A2HC11_9EURY</name>
<keyword evidence="3" id="KW-0503">Monooxygenase</keyword>
<evidence type="ECO:0000313" key="2">
    <source>
        <dbReference type="EMBL" id="PAV06907.1"/>
    </source>
</evidence>
<dbReference type="PROSITE" id="PS51725">
    <property type="entry name" value="ABM"/>
    <property type="match status" value="1"/>
</dbReference>
<dbReference type="InterPro" id="IPR011008">
    <property type="entry name" value="Dimeric_a/b-barrel"/>
</dbReference>
<dbReference type="EMBL" id="LMVN01000024">
    <property type="protein sequence ID" value="PAV06907.1"/>
    <property type="molecule type" value="Genomic_DNA"/>
</dbReference>